<feature type="transmembrane region" description="Helical" evidence="1">
    <location>
        <begin position="15"/>
        <end position="37"/>
    </location>
</feature>
<sequence>MYKFWKASQNLAREYQLFAGSGSALITGGAVVGIVWYKGSSIQETINKEGVILDKQGVMLDKRGVMLDKRGVMLDKRGVMLDKRGVILDNQGKKLNNMETSLAVVERAAGNRAAVK</sequence>
<dbReference type="EMBL" id="JAVRRF010000011">
    <property type="protein sequence ID" value="KAK5060335.1"/>
    <property type="molecule type" value="Genomic_DNA"/>
</dbReference>
<dbReference type="Proteomes" id="UP001345691">
    <property type="component" value="Unassembled WGS sequence"/>
</dbReference>
<evidence type="ECO:0000313" key="2">
    <source>
        <dbReference type="EMBL" id="KAK5060335.1"/>
    </source>
</evidence>
<reference evidence="2 3" key="1">
    <citation type="submission" date="2023-08" db="EMBL/GenBank/DDBJ databases">
        <title>Black Yeasts Isolated from many extreme environments.</title>
        <authorList>
            <person name="Coleine C."/>
            <person name="Stajich J.E."/>
            <person name="Selbmann L."/>
        </authorList>
    </citation>
    <scope>NUCLEOTIDE SEQUENCE [LARGE SCALE GENOMIC DNA]</scope>
    <source>
        <strain evidence="2 3">CCFEE 6328</strain>
    </source>
</reference>
<name>A0ABR0JAK5_9EURO</name>
<evidence type="ECO:0000313" key="3">
    <source>
        <dbReference type="Proteomes" id="UP001345691"/>
    </source>
</evidence>
<gene>
    <name evidence="2" type="ORF">LTR69_005652</name>
</gene>
<organism evidence="2 3">
    <name type="scientific">Exophiala sideris</name>
    <dbReference type="NCBI Taxonomy" id="1016849"/>
    <lineage>
        <taxon>Eukaryota</taxon>
        <taxon>Fungi</taxon>
        <taxon>Dikarya</taxon>
        <taxon>Ascomycota</taxon>
        <taxon>Pezizomycotina</taxon>
        <taxon>Eurotiomycetes</taxon>
        <taxon>Chaetothyriomycetidae</taxon>
        <taxon>Chaetothyriales</taxon>
        <taxon>Herpotrichiellaceae</taxon>
        <taxon>Exophiala</taxon>
    </lineage>
</organism>
<evidence type="ECO:0000256" key="1">
    <source>
        <dbReference type="SAM" id="Phobius"/>
    </source>
</evidence>
<comment type="caution">
    <text evidence="2">The sequence shown here is derived from an EMBL/GenBank/DDBJ whole genome shotgun (WGS) entry which is preliminary data.</text>
</comment>
<keyword evidence="1" id="KW-0812">Transmembrane</keyword>
<proteinExistence type="predicted"/>
<keyword evidence="1" id="KW-0472">Membrane</keyword>
<accession>A0ABR0JAK5</accession>
<keyword evidence="3" id="KW-1185">Reference proteome</keyword>
<protein>
    <submittedName>
        <fullName evidence="2">Uncharacterized protein</fullName>
    </submittedName>
</protein>
<keyword evidence="1" id="KW-1133">Transmembrane helix</keyword>